<keyword evidence="11" id="KW-1185">Reference proteome</keyword>
<accession>A0A3R7MV03</accession>
<keyword evidence="5 9" id="KW-1133">Transmembrane helix</keyword>
<comment type="caution">
    <text evidence="10">The sequence shown here is derived from an EMBL/GenBank/DDBJ whole genome shotgun (WGS) entry which is preliminary data.</text>
</comment>
<reference evidence="10 11" key="2">
    <citation type="submission" date="2019-01" db="EMBL/GenBank/DDBJ databases">
        <title>The decoding of complex shrimp genome reveals the adaptation for benthos swimmer, frequently molting mechanism and breeding impact on genome.</title>
        <authorList>
            <person name="Sun Y."/>
            <person name="Gao Y."/>
            <person name="Yu Y."/>
        </authorList>
    </citation>
    <scope>NUCLEOTIDE SEQUENCE [LARGE SCALE GENOMIC DNA]</scope>
    <source>
        <tissue evidence="10">Muscle</tissue>
    </source>
</reference>
<dbReference type="Proteomes" id="UP000283509">
    <property type="component" value="Unassembled WGS sequence"/>
</dbReference>
<gene>
    <name evidence="10" type="ORF">C7M84_011296</name>
</gene>
<dbReference type="PANTHER" id="PTHR10464:SF4">
    <property type="entry name" value="UREA TRANSPORTER"/>
    <property type="match status" value="1"/>
</dbReference>
<organism evidence="10 11">
    <name type="scientific">Penaeus vannamei</name>
    <name type="common">Whiteleg shrimp</name>
    <name type="synonym">Litopenaeus vannamei</name>
    <dbReference type="NCBI Taxonomy" id="6689"/>
    <lineage>
        <taxon>Eukaryota</taxon>
        <taxon>Metazoa</taxon>
        <taxon>Ecdysozoa</taxon>
        <taxon>Arthropoda</taxon>
        <taxon>Crustacea</taxon>
        <taxon>Multicrustacea</taxon>
        <taxon>Malacostraca</taxon>
        <taxon>Eumalacostraca</taxon>
        <taxon>Eucarida</taxon>
        <taxon>Decapoda</taxon>
        <taxon>Dendrobranchiata</taxon>
        <taxon>Penaeoidea</taxon>
        <taxon>Penaeidae</taxon>
        <taxon>Penaeus</taxon>
    </lineage>
</organism>
<feature type="transmembrane region" description="Helical" evidence="9">
    <location>
        <begin position="62"/>
        <end position="91"/>
    </location>
</feature>
<feature type="region of interest" description="Disordered" evidence="8">
    <location>
        <begin position="365"/>
        <end position="387"/>
    </location>
</feature>
<dbReference type="PANTHER" id="PTHR10464">
    <property type="entry name" value="UREA TRANSPORTER"/>
    <property type="match status" value="1"/>
</dbReference>
<feature type="transmembrane region" description="Helical" evidence="9">
    <location>
        <begin position="230"/>
        <end position="255"/>
    </location>
</feature>
<feature type="transmembrane region" description="Helical" evidence="9">
    <location>
        <begin position="261"/>
        <end position="282"/>
    </location>
</feature>
<evidence type="ECO:0000313" key="11">
    <source>
        <dbReference type="Proteomes" id="UP000283509"/>
    </source>
</evidence>
<evidence type="ECO:0000256" key="7">
    <source>
        <dbReference type="ARBA" id="ARBA00033993"/>
    </source>
</evidence>
<dbReference type="AlphaFoldDB" id="A0A3R7MV03"/>
<evidence type="ECO:0000256" key="4">
    <source>
        <dbReference type="ARBA" id="ARBA00022692"/>
    </source>
</evidence>
<keyword evidence="3" id="KW-1003">Cell membrane</keyword>
<feature type="transmembrane region" description="Helical" evidence="9">
    <location>
        <begin position="98"/>
        <end position="118"/>
    </location>
</feature>
<evidence type="ECO:0000256" key="2">
    <source>
        <dbReference type="ARBA" id="ARBA00005914"/>
    </source>
</evidence>
<dbReference type="Pfam" id="PF03253">
    <property type="entry name" value="UT"/>
    <property type="match status" value="1"/>
</dbReference>
<comment type="subcellular location">
    <subcellularLocation>
        <location evidence="1">Cell membrane</location>
        <topology evidence="1">Multi-pass membrane protein</topology>
    </subcellularLocation>
</comment>
<evidence type="ECO:0000256" key="6">
    <source>
        <dbReference type="ARBA" id="ARBA00023136"/>
    </source>
</evidence>
<dbReference type="GO" id="GO:0005886">
    <property type="term" value="C:plasma membrane"/>
    <property type="evidence" value="ECO:0007669"/>
    <property type="project" value="UniProtKB-SubCell"/>
</dbReference>
<feature type="transmembrane region" description="Helical" evidence="9">
    <location>
        <begin position="130"/>
        <end position="153"/>
    </location>
</feature>
<evidence type="ECO:0000313" key="10">
    <source>
        <dbReference type="EMBL" id="ROT70413.1"/>
    </source>
</evidence>
<name>A0A3R7MV03_PENVA</name>
<feature type="transmembrane region" description="Helical" evidence="9">
    <location>
        <begin position="289"/>
        <end position="312"/>
    </location>
</feature>
<feature type="transmembrane region" description="Helical" evidence="9">
    <location>
        <begin position="318"/>
        <end position="339"/>
    </location>
</feature>
<dbReference type="GO" id="GO:0015204">
    <property type="term" value="F:urea transmembrane transporter activity"/>
    <property type="evidence" value="ECO:0007669"/>
    <property type="project" value="InterPro"/>
</dbReference>
<comment type="catalytic activity">
    <reaction evidence="7">
        <text>urea(in) = urea(out)</text>
        <dbReference type="Rhea" id="RHEA:32799"/>
        <dbReference type="ChEBI" id="CHEBI:16199"/>
    </reaction>
</comment>
<evidence type="ECO:0000256" key="5">
    <source>
        <dbReference type="ARBA" id="ARBA00022989"/>
    </source>
</evidence>
<comment type="similarity">
    <text evidence="2">Belongs to the urea transporter family.</text>
</comment>
<evidence type="ECO:0008006" key="12">
    <source>
        <dbReference type="Google" id="ProtNLM"/>
    </source>
</evidence>
<evidence type="ECO:0000256" key="3">
    <source>
        <dbReference type="ARBA" id="ARBA00022475"/>
    </source>
</evidence>
<keyword evidence="4 9" id="KW-0812">Transmembrane</keyword>
<evidence type="ECO:0000256" key="9">
    <source>
        <dbReference type="SAM" id="Phobius"/>
    </source>
</evidence>
<reference evidence="10 11" key="1">
    <citation type="submission" date="2018-04" db="EMBL/GenBank/DDBJ databases">
        <authorList>
            <person name="Zhang X."/>
            <person name="Yuan J."/>
            <person name="Li F."/>
            <person name="Xiang J."/>
        </authorList>
    </citation>
    <scope>NUCLEOTIDE SEQUENCE [LARGE SCALE GENOMIC DNA]</scope>
    <source>
        <tissue evidence="10">Muscle</tissue>
    </source>
</reference>
<evidence type="ECO:0000256" key="1">
    <source>
        <dbReference type="ARBA" id="ARBA00004651"/>
    </source>
</evidence>
<dbReference type="InterPro" id="IPR029020">
    <property type="entry name" value="Ammonium/urea_transptr"/>
</dbReference>
<dbReference type="Gene3D" id="1.10.3430.10">
    <property type="entry name" value="Ammonium transporter AmtB like domains"/>
    <property type="match status" value="1"/>
</dbReference>
<protein>
    <recommendedName>
        <fullName evidence="12">Urea transporter</fullName>
    </recommendedName>
</protein>
<keyword evidence="6 9" id="KW-0472">Membrane</keyword>
<sequence>MDYVKNTPGVLGWVVGHSPAVSKALGRRSWMSPWALLKTIDSLLRGIGQVCFADNPLSGLLILLGLFLGNPMAGLGAVVTSLTAIVTALIFKQPDGAIGAGLTNFSAVLVGTVITSVYPIICHQPLPAPVWGYIVAGAAFSVCLLSALAAILAPTKLPPFTLPFNIATCIVFICLRSHGLVGVAPEATSQEVAEEESIQWGQVFLGSFLSAGQAYAVESIACSSLTLIGLFLYSPILTVFAFFGALTSSFTALAVSSAPYAAVYAGGWGYNGFLSGGSLAIFMVPSPRVFLLAIVNSIFTTFLHAALVPSFALNQLPVFTFPFCISSLLFLAMAGAGGMDSRRVYEPSFPERDLLLSKQEIHETEKDGIATRDPAALPLSENQREAV</sequence>
<dbReference type="OrthoDB" id="426293at2759"/>
<evidence type="ECO:0000256" key="8">
    <source>
        <dbReference type="SAM" id="MobiDB-lite"/>
    </source>
</evidence>
<dbReference type="EMBL" id="QCYY01002430">
    <property type="protein sequence ID" value="ROT70413.1"/>
    <property type="molecule type" value="Genomic_DNA"/>
</dbReference>
<dbReference type="InterPro" id="IPR004937">
    <property type="entry name" value="Urea_transporter"/>
</dbReference>
<proteinExistence type="inferred from homology"/>